<dbReference type="RefSeq" id="WP_283344014.1">
    <property type="nucleotide sequence ID" value="NZ_JASHIF010000004.1"/>
</dbReference>
<sequence>MKSTILKSLAILLLLSLSSCEEEITTPTTVKLNVTDTKGRPIKDFRFAFWGTKRIGLFSFLNSFSIHAQTDTNGNCTMSVIIPKETIDVDIIVMGDSLYNHRDDIFLSLDSLNFISSFNNSRFVNNNYKKGQIAKFYYRVQR</sequence>
<dbReference type="EMBL" id="JASHIF010000004">
    <property type="protein sequence ID" value="MDI9858946.1"/>
    <property type="molecule type" value="Genomic_DNA"/>
</dbReference>
<proteinExistence type="predicted"/>
<dbReference type="InterPro" id="IPR015889">
    <property type="entry name" value="Intradiol_dOase_core"/>
</dbReference>
<evidence type="ECO:0000313" key="3">
    <source>
        <dbReference type="Proteomes" id="UP001236507"/>
    </source>
</evidence>
<organism evidence="2 3">
    <name type="scientific">Flectobacillus roseus</name>
    <dbReference type="NCBI Taxonomy" id="502259"/>
    <lineage>
        <taxon>Bacteria</taxon>
        <taxon>Pseudomonadati</taxon>
        <taxon>Bacteroidota</taxon>
        <taxon>Cytophagia</taxon>
        <taxon>Cytophagales</taxon>
        <taxon>Flectobacillaceae</taxon>
        <taxon>Flectobacillus</taxon>
    </lineage>
</organism>
<evidence type="ECO:0000256" key="1">
    <source>
        <dbReference type="SAM" id="SignalP"/>
    </source>
</evidence>
<gene>
    <name evidence="2" type="ORF">QM524_06990</name>
</gene>
<evidence type="ECO:0000313" key="2">
    <source>
        <dbReference type="EMBL" id="MDI9858946.1"/>
    </source>
</evidence>
<accession>A0ABT6Y5Z3</accession>
<dbReference type="SUPFAM" id="SSF49482">
    <property type="entry name" value="Aromatic compound dioxygenase"/>
    <property type="match status" value="1"/>
</dbReference>
<keyword evidence="1" id="KW-0732">Signal</keyword>
<protein>
    <recommendedName>
        <fullName evidence="4">Big-1 domain-containing protein</fullName>
    </recommendedName>
</protein>
<comment type="caution">
    <text evidence="2">The sequence shown here is derived from an EMBL/GenBank/DDBJ whole genome shotgun (WGS) entry which is preliminary data.</text>
</comment>
<keyword evidence="3" id="KW-1185">Reference proteome</keyword>
<name>A0ABT6Y5Z3_9BACT</name>
<reference evidence="2 3" key="1">
    <citation type="submission" date="2023-05" db="EMBL/GenBank/DDBJ databases">
        <title>Novel species of genus Flectobacillus isolated from stream in China.</title>
        <authorList>
            <person name="Lu H."/>
        </authorList>
    </citation>
    <scope>NUCLEOTIDE SEQUENCE [LARGE SCALE GENOMIC DNA]</scope>
    <source>
        <strain evidence="2 3">KCTC 42575</strain>
    </source>
</reference>
<feature type="signal peptide" evidence="1">
    <location>
        <begin position="1"/>
        <end position="21"/>
    </location>
</feature>
<dbReference type="PROSITE" id="PS51257">
    <property type="entry name" value="PROKAR_LIPOPROTEIN"/>
    <property type="match status" value="1"/>
</dbReference>
<dbReference type="Proteomes" id="UP001236507">
    <property type="component" value="Unassembled WGS sequence"/>
</dbReference>
<feature type="chain" id="PRO_5046193840" description="Big-1 domain-containing protein" evidence="1">
    <location>
        <begin position="22"/>
        <end position="142"/>
    </location>
</feature>
<evidence type="ECO:0008006" key="4">
    <source>
        <dbReference type="Google" id="ProtNLM"/>
    </source>
</evidence>